<sequence>GAPPLTGFRLLVIVSVAGFGILKASLSYSGVKTAPTLVEWFYGVCVAVCLFILGLYEADPTNFLPWLFRKDY</sequence>
<proteinExistence type="predicted"/>
<accession>A0A5C3KIL0</accession>
<dbReference type="AlphaFoldDB" id="A0A5C3KIL0"/>
<reference evidence="2 3" key="1">
    <citation type="journal article" date="2019" name="Nat. Ecol. Evol.">
        <title>Megaphylogeny resolves global patterns of mushroom evolution.</title>
        <authorList>
            <person name="Varga T."/>
            <person name="Krizsan K."/>
            <person name="Foldi C."/>
            <person name="Dima B."/>
            <person name="Sanchez-Garcia M."/>
            <person name="Sanchez-Ramirez S."/>
            <person name="Szollosi G.J."/>
            <person name="Szarkandi J.G."/>
            <person name="Papp V."/>
            <person name="Albert L."/>
            <person name="Andreopoulos W."/>
            <person name="Angelini C."/>
            <person name="Antonin V."/>
            <person name="Barry K.W."/>
            <person name="Bougher N.L."/>
            <person name="Buchanan P."/>
            <person name="Buyck B."/>
            <person name="Bense V."/>
            <person name="Catcheside P."/>
            <person name="Chovatia M."/>
            <person name="Cooper J."/>
            <person name="Damon W."/>
            <person name="Desjardin D."/>
            <person name="Finy P."/>
            <person name="Geml J."/>
            <person name="Haridas S."/>
            <person name="Hughes K."/>
            <person name="Justo A."/>
            <person name="Karasinski D."/>
            <person name="Kautmanova I."/>
            <person name="Kiss B."/>
            <person name="Kocsube S."/>
            <person name="Kotiranta H."/>
            <person name="LaButti K.M."/>
            <person name="Lechner B.E."/>
            <person name="Liimatainen K."/>
            <person name="Lipzen A."/>
            <person name="Lukacs Z."/>
            <person name="Mihaltcheva S."/>
            <person name="Morgado L.N."/>
            <person name="Niskanen T."/>
            <person name="Noordeloos M.E."/>
            <person name="Ohm R.A."/>
            <person name="Ortiz-Santana B."/>
            <person name="Ovrebo C."/>
            <person name="Racz N."/>
            <person name="Riley R."/>
            <person name="Savchenko A."/>
            <person name="Shiryaev A."/>
            <person name="Soop K."/>
            <person name="Spirin V."/>
            <person name="Szebenyi C."/>
            <person name="Tomsovsky M."/>
            <person name="Tulloss R.E."/>
            <person name="Uehling J."/>
            <person name="Grigoriev I.V."/>
            <person name="Vagvolgyi C."/>
            <person name="Papp T."/>
            <person name="Martin F.M."/>
            <person name="Miettinen O."/>
            <person name="Hibbett D.S."/>
            <person name="Nagy L.G."/>
        </authorList>
    </citation>
    <scope>NUCLEOTIDE SEQUENCE [LARGE SCALE GENOMIC DNA]</scope>
    <source>
        <strain evidence="2 3">CBS 121175</strain>
    </source>
</reference>
<keyword evidence="3" id="KW-1185">Reference proteome</keyword>
<evidence type="ECO:0000313" key="3">
    <source>
        <dbReference type="Proteomes" id="UP000307440"/>
    </source>
</evidence>
<protein>
    <submittedName>
        <fullName evidence="2">Uncharacterized protein</fullName>
    </submittedName>
</protein>
<evidence type="ECO:0000313" key="2">
    <source>
        <dbReference type="EMBL" id="TFK19707.1"/>
    </source>
</evidence>
<evidence type="ECO:0000256" key="1">
    <source>
        <dbReference type="SAM" id="Phobius"/>
    </source>
</evidence>
<feature type="transmembrane region" description="Helical" evidence="1">
    <location>
        <begin position="37"/>
        <end position="56"/>
    </location>
</feature>
<keyword evidence="1" id="KW-1133">Transmembrane helix</keyword>
<dbReference type="Proteomes" id="UP000307440">
    <property type="component" value="Unassembled WGS sequence"/>
</dbReference>
<name>A0A5C3KIL0_COPMA</name>
<feature type="non-terminal residue" evidence="2">
    <location>
        <position position="72"/>
    </location>
</feature>
<gene>
    <name evidence="2" type="ORF">FA15DRAFT_568591</name>
</gene>
<feature type="transmembrane region" description="Helical" evidence="1">
    <location>
        <begin position="6"/>
        <end position="25"/>
    </location>
</feature>
<dbReference type="OrthoDB" id="3268450at2759"/>
<organism evidence="2 3">
    <name type="scientific">Coprinopsis marcescibilis</name>
    <name type="common">Agaric fungus</name>
    <name type="synonym">Psathyrella marcescibilis</name>
    <dbReference type="NCBI Taxonomy" id="230819"/>
    <lineage>
        <taxon>Eukaryota</taxon>
        <taxon>Fungi</taxon>
        <taxon>Dikarya</taxon>
        <taxon>Basidiomycota</taxon>
        <taxon>Agaricomycotina</taxon>
        <taxon>Agaricomycetes</taxon>
        <taxon>Agaricomycetidae</taxon>
        <taxon>Agaricales</taxon>
        <taxon>Agaricineae</taxon>
        <taxon>Psathyrellaceae</taxon>
        <taxon>Coprinopsis</taxon>
    </lineage>
</organism>
<dbReference type="EMBL" id="ML210328">
    <property type="protein sequence ID" value="TFK19707.1"/>
    <property type="molecule type" value="Genomic_DNA"/>
</dbReference>
<keyword evidence="1" id="KW-0472">Membrane</keyword>
<feature type="non-terminal residue" evidence="2">
    <location>
        <position position="1"/>
    </location>
</feature>
<keyword evidence="1" id="KW-0812">Transmembrane</keyword>